<evidence type="ECO:0000256" key="1">
    <source>
        <dbReference type="SAM" id="MobiDB-lite"/>
    </source>
</evidence>
<gene>
    <name evidence="2" type="ORF">g.7929</name>
</gene>
<dbReference type="EMBL" id="GECZ01028108">
    <property type="protein sequence ID" value="JAS41661.1"/>
    <property type="molecule type" value="Transcribed_RNA"/>
</dbReference>
<name>A0A1B6EUS7_9HEMI</name>
<organism evidence="2">
    <name type="scientific">Cuerna arida</name>
    <dbReference type="NCBI Taxonomy" id="1464854"/>
    <lineage>
        <taxon>Eukaryota</taxon>
        <taxon>Metazoa</taxon>
        <taxon>Ecdysozoa</taxon>
        <taxon>Arthropoda</taxon>
        <taxon>Hexapoda</taxon>
        <taxon>Insecta</taxon>
        <taxon>Pterygota</taxon>
        <taxon>Neoptera</taxon>
        <taxon>Paraneoptera</taxon>
        <taxon>Hemiptera</taxon>
        <taxon>Auchenorrhyncha</taxon>
        <taxon>Membracoidea</taxon>
        <taxon>Cicadellidae</taxon>
        <taxon>Cicadellinae</taxon>
        <taxon>Proconiini</taxon>
        <taxon>Cuerna</taxon>
    </lineage>
</organism>
<reference evidence="2" key="1">
    <citation type="submission" date="2015-11" db="EMBL/GenBank/DDBJ databases">
        <title>De novo transcriptome assembly of four potential Pierce s Disease insect vectors from Arizona vineyards.</title>
        <authorList>
            <person name="Tassone E.E."/>
        </authorList>
    </citation>
    <scope>NUCLEOTIDE SEQUENCE</scope>
</reference>
<protein>
    <submittedName>
        <fullName evidence="2">Uncharacterized protein</fullName>
    </submittedName>
</protein>
<feature type="non-terminal residue" evidence="2">
    <location>
        <position position="1"/>
    </location>
</feature>
<feature type="region of interest" description="Disordered" evidence="1">
    <location>
        <begin position="52"/>
        <end position="110"/>
    </location>
</feature>
<accession>A0A1B6EUS7</accession>
<sequence length="110" mass="12324">TIPHPTALTSIQSSLQPFLPSPALASTVNTSAFEPNMNMNQALFVTSLGQYLSDQQQQQATSQFHQQFQQHQQLQHQQQQQQNPFRDKHSSPSNTPSSSNTKNSPYQLST</sequence>
<feature type="compositionally biased region" description="Low complexity" evidence="1">
    <location>
        <begin position="91"/>
        <end position="110"/>
    </location>
</feature>
<proteinExistence type="predicted"/>
<evidence type="ECO:0000313" key="2">
    <source>
        <dbReference type="EMBL" id="JAS41661.1"/>
    </source>
</evidence>
<feature type="compositionally biased region" description="Low complexity" evidence="1">
    <location>
        <begin position="55"/>
        <end position="82"/>
    </location>
</feature>
<dbReference type="AlphaFoldDB" id="A0A1B6EUS7"/>